<dbReference type="EMBL" id="BARS01051050">
    <property type="protein sequence ID" value="GAG53022.1"/>
    <property type="molecule type" value="Genomic_DNA"/>
</dbReference>
<comment type="caution">
    <text evidence="1">The sequence shown here is derived from an EMBL/GenBank/DDBJ whole genome shotgun (WGS) entry which is preliminary data.</text>
</comment>
<dbReference type="AlphaFoldDB" id="X0Z3J6"/>
<reference evidence="1" key="1">
    <citation type="journal article" date="2014" name="Front. Microbiol.">
        <title>High frequency of phylogenetically diverse reductive dehalogenase-homologous genes in deep subseafloor sedimentary metagenomes.</title>
        <authorList>
            <person name="Kawai M."/>
            <person name="Futagami T."/>
            <person name="Toyoda A."/>
            <person name="Takaki Y."/>
            <person name="Nishi S."/>
            <person name="Hori S."/>
            <person name="Arai W."/>
            <person name="Tsubouchi T."/>
            <person name="Morono Y."/>
            <person name="Uchiyama I."/>
            <person name="Ito T."/>
            <person name="Fujiyama A."/>
            <person name="Inagaki F."/>
            <person name="Takami H."/>
        </authorList>
    </citation>
    <scope>NUCLEOTIDE SEQUENCE</scope>
    <source>
        <strain evidence="1">Expedition CK06-06</strain>
    </source>
</reference>
<proteinExistence type="predicted"/>
<sequence length="35" mass="4069">MKKINIIDNLPESVSMKIGRIANTNKLWWEGRIQA</sequence>
<name>X0Z3J6_9ZZZZ</name>
<organism evidence="1">
    <name type="scientific">marine sediment metagenome</name>
    <dbReference type="NCBI Taxonomy" id="412755"/>
    <lineage>
        <taxon>unclassified sequences</taxon>
        <taxon>metagenomes</taxon>
        <taxon>ecological metagenomes</taxon>
    </lineage>
</organism>
<gene>
    <name evidence="1" type="ORF">S01H1_76099</name>
</gene>
<evidence type="ECO:0000313" key="1">
    <source>
        <dbReference type="EMBL" id="GAG53022.1"/>
    </source>
</evidence>
<accession>X0Z3J6</accession>
<feature type="non-terminal residue" evidence="1">
    <location>
        <position position="35"/>
    </location>
</feature>
<protein>
    <submittedName>
        <fullName evidence="1">Uncharacterized protein</fullName>
    </submittedName>
</protein>